<accession>A0A2T1A3F3</accession>
<dbReference type="GO" id="GO:0032259">
    <property type="term" value="P:methylation"/>
    <property type="evidence" value="ECO:0007669"/>
    <property type="project" value="UniProtKB-KW"/>
</dbReference>
<sequence>MAKFGWDPQQYGRFADHRSRPFFDLVARIDADPGRVIDLGCGSGELTATLADRWPNATVEGVDSSETMLTQAAAGDYPVTFRQADLTTFMPGTSYDVVVSNAAYQWVEGHETILTAIASDLPIDGWLAIQVPGNFDAPSHRIIREVVAEERWATALGPDFALRHDPVLTPDGYGDIFAAEGLAVDTWETTYNQVLPGDDPVLEWVKGTALRPVLDRLSTVDTADFLDDLGTRLRAAYPARPYGTVFPFRRFFAVGHRIRH</sequence>
<dbReference type="Gene3D" id="1.10.150.290">
    <property type="entry name" value="S-adenosyl-L-methionine-dependent methyltransferases"/>
    <property type="match status" value="1"/>
</dbReference>
<evidence type="ECO:0000313" key="1">
    <source>
        <dbReference type="EMBL" id="PRZ43133.1"/>
    </source>
</evidence>
<dbReference type="InterPro" id="IPR029063">
    <property type="entry name" value="SAM-dependent_MTases_sf"/>
</dbReference>
<dbReference type="SUPFAM" id="SSF53335">
    <property type="entry name" value="S-adenosyl-L-methionine-dependent methyltransferases"/>
    <property type="match status" value="1"/>
</dbReference>
<dbReference type="PANTHER" id="PTHR43861:SF1">
    <property type="entry name" value="TRANS-ACONITATE 2-METHYLTRANSFERASE"/>
    <property type="match status" value="1"/>
</dbReference>
<keyword evidence="1" id="KW-0808">Transferase</keyword>
<dbReference type="PANTHER" id="PTHR43861">
    <property type="entry name" value="TRANS-ACONITATE 2-METHYLTRANSFERASE-RELATED"/>
    <property type="match status" value="1"/>
</dbReference>
<keyword evidence="1" id="KW-0489">Methyltransferase</keyword>
<dbReference type="AlphaFoldDB" id="A0A2T1A3F3"/>
<proteinExistence type="predicted"/>
<dbReference type="EMBL" id="PVUE01000003">
    <property type="protein sequence ID" value="PRZ43133.1"/>
    <property type="molecule type" value="Genomic_DNA"/>
</dbReference>
<organism evidence="1 2">
    <name type="scientific">Antricoccus suffuscus</name>
    <dbReference type="NCBI Taxonomy" id="1629062"/>
    <lineage>
        <taxon>Bacteria</taxon>
        <taxon>Bacillati</taxon>
        <taxon>Actinomycetota</taxon>
        <taxon>Actinomycetes</taxon>
        <taxon>Geodermatophilales</taxon>
        <taxon>Antricoccaceae</taxon>
        <taxon>Antricoccus</taxon>
    </lineage>
</organism>
<dbReference type="OrthoDB" id="9795085at2"/>
<gene>
    <name evidence="1" type="ORF">CLV47_103190</name>
</gene>
<dbReference type="Gene3D" id="3.40.50.150">
    <property type="entry name" value="Vaccinia Virus protein VP39"/>
    <property type="match status" value="1"/>
</dbReference>
<evidence type="ECO:0000313" key="2">
    <source>
        <dbReference type="Proteomes" id="UP000237752"/>
    </source>
</evidence>
<reference evidence="1 2" key="1">
    <citation type="submission" date="2018-03" db="EMBL/GenBank/DDBJ databases">
        <title>Genomic Encyclopedia of Archaeal and Bacterial Type Strains, Phase II (KMG-II): from individual species to whole genera.</title>
        <authorList>
            <person name="Goeker M."/>
        </authorList>
    </citation>
    <scope>NUCLEOTIDE SEQUENCE [LARGE SCALE GENOMIC DNA]</scope>
    <source>
        <strain evidence="1 2">DSM 100065</strain>
    </source>
</reference>
<keyword evidence="2" id="KW-1185">Reference proteome</keyword>
<dbReference type="InterPro" id="IPR023149">
    <property type="entry name" value="Trans_acon_MeTrfase_C"/>
</dbReference>
<protein>
    <submittedName>
        <fullName evidence="1">Trans-aconitate 2-methyltransferase</fullName>
    </submittedName>
</protein>
<dbReference type="CDD" id="cd02440">
    <property type="entry name" value="AdoMet_MTases"/>
    <property type="match status" value="1"/>
</dbReference>
<dbReference type="Proteomes" id="UP000237752">
    <property type="component" value="Unassembled WGS sequence"/>
</dbReference>
<comment type="caution">
    <text evidence="1">The sequence shown here is derived from an EMBL/GenBank/DDBJ whole genome shotgun (WGS) entry which is preliminary data.</text>
</comment>
<name>A0A2T1A3F3_9ACTN</name>
<dbReference type="GO" id="GO:0030798">
    <property type="term" value="F:trans-aconitate 2-methyltransferase activity"/>
    <property type="evidence" value="ECO:0007669"/>
    <property type="project" value="InterPro"/>
</dbReference>
<dbReference type="Pfam" id="PF13489">
    <property type="entry name" value="Methyltransf_23"/>
    <property type="match status" value="1"/>
</dbReference>